<evidence type="ECO:0008006" key="3">
    <source>
        <dbReference type="Google" id="ProtNLM"/>
    </source>
</evidence>
<protein>
    <recommendedName>
        <fullName evidence="3">Competence protein ComN</fullName>
    </recommendedName>
</protein>
<gene>
    <name evidence="1" type="ORF">BsIDN1_47920</name>
</gene>
<dbReference type="AlphaFoldDB" id="A0A5S9MG93"/>
<dbReference type="InterPro" id="IPR025716">
    <property type="entry name" value="Post-transcriptional_regulator"/>
</dbReference>
<dbReference type="EMBL" id="AP021906">
    <property type="protein sequence ID" value="BBP91174.1"/>
    <property type="molecule type" value="Genomic_DNA"/>
</dbReference>
<evidence type="ECO:0000313" key="1">
    <source>
        <dbReference type="EMBL" id="BBP91174.1"/>
    </source>
</evidence>
<sequence>MTQHPAAIYKDHLKPFLFSKLEEFIVLGYKDVDLEELWSYLENKKWKKKKRVSDS</sequence>
<organism evidence="1 2">
    <name type="scientific">Bacillus safensis</name>
    <dbReference type="NCBI Taxonomy" id="561879"/>
    <lineage>
        <taxon>Bacteria</taxon>
        <taxon>Bacillati</taxon>
        <taxon>Bacillota</taxon>
        <taxon>Bacilli</taxon>
        <taxon>Bacillales</taxon>
        <taxon>Bacillaceae</taxon>
        <taxon>Bacillus</taxon>
    </lineage>
</organism>
<name>A0A5S9MG93_BACIA</name>
<dbReference type="Pfam" id="PF13797">
    <property type="entry name" value="Post_transc_reg"/>
    <property type="match status" value="1"/>
</dbReference>
<accession>A0A5S9MG93</accession>
<proteinExistence type="predicted"/>
<reference evidence="1 2" key="1">
    <citation type="submission" date="2019-12" db="EMBL/GenBank/DDBJ databases">
        <title>Full genome sequence of a Bacillus safensis strain isolated from commercially available natto in Indonesia.</title>
        <authorList>
            <person name="Yoshida M."/>
            <person name="Uomi M."/>
            <person name="Waturangi D."/>
            <person name="Ekaputri J.J."/>
            <person name="Setiamarga D.H.E."/>
        </authorList>
    </citation>
    <scope>NUCLEOTIDE SEQUENCE [LARGE SCALE GENOMIC DNA]</scope>
    <source>
        <strain evidence="1 2">IDN1</strain>
    </source>
</reference>
<dbReference type="Proteomes" id="UP000464658">
    <property type="component" value="Chromosome"/>
</dbReference>
<evidence type="ECO:0000313" key="2">
    <source>
        <dbReference type="Proteomes" id="UP000464658"/>
    </source>
</evidence>